<comment type="caution">
    <text evidence="1">The sequence shown here is derived from an EMBL/GenBank/DDBJ whole genome shotgun (WGS) entry which is preliminary data.</text>
</comment>
<organism evidence="1">
    <name type="scientific">marine sediment metagenome</name>
    <dbReference type="NCBI Taxonomy" id="412755"/>
    <lineage>
        <taxon>unclassified sequences</taxon>
        <taxon>metagenomes</taxon>
        <taxon>ecological metagenomes</taxon>
    </lineage>
</organism>
<proteinExistence type="predicted"/>
<reference evidence="1" key="1">
    <citation type="journal article" date="2015" name="Nature">
        <title>Complex archaea that bridge the gap between prokaryotes and eukaryotes.</title>
        <authorList>
            <person name="Spang A."/>
            <person name="Saw J.H."/>
            <person name="Jorgensen S.L."/>
            <person name="Zaremba-Niedzwiedzka K."/>
            <person name="Martijn J."/>
            <person name="Lind A.E."/>
            <person name="van Eijk R."/>
            <person name="Schleper C."/>
            <person name="Guy L."/>
            <person name="Ettema T.J."/>
        </authorList>
    </citation>
    <scope>NUCLEOTIDE SEQUENCE</scope>
</reference>
<name>A0A0F9DEP0_9ZZZZ</name>
<protein>
    <submittedName>
        <fullName evidence="1">Uncharacterized protein</fullName>
    </submittedName>
</protein>
<gene>
    <name evidence="1" type="ORF">LCGC14_2555680</name>
</gene>
<dbReference type="EMBL" id="LAZR01042056">
    <property type="protein sequence ID" value="KKL10453.1"/>
    <property type="molecule type" value="Genomic_DNA"/>
</dbReference>
<accession>A0A0F9DEP0</accession>
<sequence>MNARCELENCGCEYTIGGLLRRLELIMENCTAGLHPSQSPRDKDEVFRMISRSARLTVAQTRKDHCDTSCLCYVAGSEAERRPIGG</sequence>
<dbReference type="AlphaFoldDB" id="A0A0F9DEP0"/>
<evidence type="ECO:0000313" key="1">
    <source>
        <dbReference type="EMBL" id="KKL10453.1"/>
    </source>
</evidence>